<organism evidence="1 2">
    <name type="scientific">Handelsmanbacteria sp. (strain RIFCSPLOWO2_12_FULL_64_10)</name>
    <dbReference type="NCBI Taxonomy" id="1817868"/>
    <lineage>
        <taxon>Bacteria</taxon>
        <taxon>Candidatus Handelsmaniibacteriota</taxon>
    </lineage>
</organism>
<evidence type="ECO:0000313" key="2">
    <source>
        <dbReference type="Proteomes" id="UP000178606"/>
    </source>
</evidence>
<dbReference type="AlphaFoldDB" id="A0A1F6CJL4"/>
<dbReference type="Proteomes" id="UP000178606">
    <property type="component" value="Unassembled WGS sequence"/>
</dbReference>
<name>A0A1F6CJL4_HANXR</name>
<reference evidence="1 2" key="1">
    <citation type="journal article" date="2016" name="Nat. Commun.">
        <title>Thousands of microbial genomes shed light on interconnected biogeochemical processes in an aquifer system.</title>
        <authorList>
            <person name="Anantharaman K."/>
            <person name="Brown C.T."/>
            <person name="Hug L.A."/>
            <person name="Sharon I."/>
            <person name="Castelle C.J."/>
            <person name="Probst A.J."/>
            <person name="Thomas B.C."/>
            <person name="Singh A."/>
            <person name="Wilkins M.J."/>
            <person name="Karaoz U."/>
            <person name="Brodie E.L."/>
            <person name="Williams K.H."/>
            <person name="Hubbard S.S."/>
            <person name="Banfield J.F."/>
        </authorList>
    </citation>
    <scope>NUCLEOTIDE SEQUENCE [LARGE SCALE GENOMIC DNA]</scope>
    <source>
        <strain evidence="2">RIFCSPLOWO2_12_FULL_64_10</strain>
    </source>
</reference>
<proteinExistence type="predicted"/>
<comment type="caution">
    <text evidence="1">The sequence shown here is derived from an EMBL/GenBank/DDBJ whole genome shotgun (WGS) entry which is preliminary data.</text>
</comment>
<sequence>MPLAAERCTVNPPLSAGEVHFLWWFIQGSVMQPETRRRLVLGWGMCERHAFGALAAEAAFRHGYLHGPAILYEDLMKRAAHALDAAGPMAGARAVRRLRSRAVCLMCELRYGPDSQGFISAERLAAGRDPSSVRDFLGRSERYWRVAVCGRCAVTGAAARCRLHLLGDLRSDPQVPFAPHRVLVEKILARVRRYSHSFCWEARGTDTEEDRAALVSAVGWCGGWRALLGCVGE</sequence>
<evidence type="ECO:0000313" key="1">
    <source>
        <dbReference type="EMBL" id="OGG49419.1"/>
    </source>
</evidence>
<dbReference type="EMBL" id="MFKF01000231">
    <property type="protein sequence ID" value="OGG49419.1"/>
    <property type="molecule type" value="Genomic_DNA"/>
</dbReference>
<accession>A0A1F6CJL4</accession>
<gene>
    <name evidence="1" type="ORF">A3F84_23680</name>
</gene>
<protein>
    <submittedName>
        <fullName evidence="1">Uncharacterized protein</fullName>
    </submittedName>
</protein>